<dbReference type="InterPro" id="IPR050708">
    <property type="entry name" value="T6SS_VgrG/RHS"/>
</dbReference>
<keyword evidence="4" id="KW-1185">Reference proteome</keyword>
<dbReference type="EMBL" id="WHJF01000211">
    <property type="protein sequence ID" value="NHZ66979.1"/>
    <property type="molecule type" value="Genomic_DNA"/>
</dbReference>
<dbReference type="Pfam" id="PF05593">
    <property type="entry name" value="RHS_repeat"/>
    <property type="match status" value="3"/>
</dbReference>
<dbReference type="PANTHER" id="PTHR32305:SF15">
    <property type="entry name" value="PROTEIN RHSA-RELATED"/>
    <property type="match status" value="1"/>
</dbReference>
<feature type="region of interest" description="Disordered" evidence="1">
    <location>
        <begin position="1070"/>
        <end position="1089"/>
    </location>
</feature>
<organism evidence="3 4">
    <name type="scientific">Massilia genomosp. 1</name>
    <dbReference type="NCBI Taxonomy" id="2609280"/>
    <lineage>
        <taxon>Bacteria</taxon>
        <taxon>Pseudomonadati</taxon>
        <taxon>Pseudomonadota</taxon>
        <taxon>Betaproteobacteria</taxon>
        <taxon>Burkholderiales</taxon>
        <taxon>Oxalobacteraceae</taxon>
        <taxon>Telluria group</taxon>
        <taxon>Massilia</taxon>
    </lineage>
</organism>
<dbReference type="NCBIfam" id="TIGR01643">
    <property type="entry name" value="YD_repeat_2x"/>
    <property type="match status" value="5"/>
</dbReference>
<sequence>MGTQLKAIEPYENRRDWYKCIYPHFLVVGGVSWHGSTLLRCKPGYNAYSQGVCRKEQPEVAVPLTCQGSSGNPVQFTSGAKVQHETDLVAGPEAALHIKRTYRSVRENGLGQSAGAGWSFSFERAFYARREFGGPNRPTVSGALSDGSYFQFSRQRDGTYRSDYDRSMALVAQGDDAGWLLTTPDGTVERFTKVNDTFRLTSAHTRDGLVTQYVYNANNQLSDISSASGRRVTIKWEGNTIASISGASGGVRYEYEQADIPGSGPIEGMERLVGVHFLDRSGAEISSRTYHYEDPNQRFLLTGITDEHGKRFATYAYNVDGRAVLSEHAGGAGRYTFEYPSRSSRIVIDPLGSRRTMDLAFGTDGTGRIVAQSQPAGAGCAASASARTYSAKGDVTSQTDFNGNKSCLISDPLRGTEMARITGLAKGAACPTSIDSALPAGARKTSTRWHPDVALAVATAAPARLETKVYNGQRDAAGNVVECAGGALLPNAKPIAVVCRATVQASNDSNGALGFAAAGTGPVQEWRYTYNPSGQLLTSSGPLDADGKAESASMSYYADSSASHRPGDLASIRNGVGEVTTYLAYTEEGLPTKIAHPNGRIVESEYDARQRLISSTVRAANAQAETTRYEYDVAGQLIRMTAPDGAVLEYSYDDAHRLIGLRDRAGNSIGFTLDAMGNTVRQEVKDPNGKLVAQTTRAFDALNRLQREQKSANDPGARFEYDAVGNLTASIDPLARANKGTYDTFNRLIQQTLPAPDATGKPAMIDYAYTPQDQLASVLDPRRLQTRYVVNGLGQQTALISPDTGTTSTQFDGAGNAISSLDAAGRKTDYRYDAAGRVTGIGASTFEYGAAGTPAAGRVTVMTDEAGKTVYAYDGLGRLLRKEQTNGAASRRFVTAYTYGSTGSAVGHVTSMTYPSGNRIDITYDSNGKPSALGLTRPNTARITILSELTYQPFGVVRSWVWGNHTAASPNKYERQFDLENRLVSYPLGHLAAGGSVRTLSYDAAGRIVSMTHKGNATPGRLDQRYFYDGRDRLIGFDSATTSQRFEYDANGNRTKLTVGPNSYLNTIDAGSNRLTSTSGPVPAKRNTY</sequence>
<evidence type="ECO:0000313" key="4">
    <source>
        <dbReference type="Proteomes" id="UP000610594"/>
    </source>
</evidence>
<feature type="non-terminal residue" evidence="3">
    <location>
        <position position="1"/>
    </location>
</feature>
<accession>A0ABX0N651</accession>
<protein>
    <recommendedName>
        <fullName evidence="2">DUF6531 domain-containing protein</fullName>
    </recommendedName>
</protein>
<dbReference type="Gene3D" id="2.180.10.10">
    <property type="entry name" value="RHS repeat-associated core"/>
    <property type="match status" value="3"/>
</dbReference>
<feature type="compositionally biased region" description="Polar residues" evidence="1">
    <location>
        <begin position="1070"/>
        <end position="1080"/>
    </location>
</feature>
<evidence type="ECO:0000259" key="2">
    <source>
        <dbReference type="Pfam" id="PF20148"/>
    </source>
</evidence>
<feature type="non-terminal residue" evidence="3">
    <location>
        <position position="1089"/>
    </location>
</feature>
<dbReference type="InterPro" id="IPR031325">
    <property type="entry name" value="RHS_repeat"/>
</dbReference>
<reference evidence="3 4" key="1">
    <citation type="submission" date="2019-10" db="EMBL/GenBank/DDBJ databases">
        <title>Taxonomy of Antarctic Massilia spp.: description of Massilia rubra sp. nov., Massilia aquatica sp. nov., Massilia mucilaginosa sp. nov., Massilia frigida sp. nov. isolated from streams, lakes and regoliths.</title>
        <authorList>
            <person name="Holochova P."/>
            <person name="Sedlacek I."/>
            <person name="Kralova S."/>
            <person name="Maslanova I."/>
            <person name="Busse H.-J."/>
            <person name="Stankova E."/>
            <person name="Vrbovska V."/>
            <person name="Kovarovic V."/>
            <person name="Bartak M."/>
            <person name="Svec P."/>
            <person name="Pantucek R."/>
        </authorList>
    </citation>
    <scope>NUCLEOTIDE SEQUENCE [LARGE SCALE GENOMIC DNA]</scope>
    <source>
        <strain evidence="3 4">CCM 8694</strain>
    </source>
</reference>
<proteinExistence type="predicted"/>
<gene>
    <name evidence="3" type="ORF">F1735_32735</name>
</gene>
<feature type="domain" description="DUF6531" evidence="2">
    <location>
        <begin position="71"/>
        <end position="128"/>
    </location>
</feature>
<dbReference type="InterPro" id="IPR006530">
    <property type="entry name" value="YD"/>
</dbReference>
<name>A0ABX0N651_9BURK</name>
<dbReference type="RefSeq" id="WP_167241101.1">
    <property type="nucleotide sequence ID" value="NZ_WHJF01000211.1"/>
</dbReference>
<evidence type="ECO:0000313" key="3">
    <source>
        <dbReference type="EMBL" id="NHZ66979.1"/>
    </source>
</evidence>
<comment type="caution">
    <text evidence="3">The sequence shown here is derived from an EMBL/GenBank/DDBJ whole genome shotgun (WGS) entry which is preliminary data.</text>
</comment>
<dbReference type="InterPro" id="IPR045351">
    <property type="entry name" value="DUF6531"/>
</dbReference>
<dbReference type="Proteomes" id="UP000610594">
    <property type="component" value="Unassembled WGS sequence"/>
</dbReference>
<evidence type="ECO:0000256" key="1">
    <source>
        <dbReference type="SAM" id="MobiDB-lite"/>
    </source>
</evidence>
<dbReference type="PANTHER" id="PTHR32305">
    <property type="match status" value="1"/>
</dbReference>
<dbReference type="Pfam" id="PF20148">
    <property type="entry name" value="DUF6531"/>
    <property type="match status" value="1"/>
</dbReference>